<dbReference type="InterPro" id="IPR011009">
    <property type="entry name" value="Kinase-like_dom_sf"/>
</dbReference>
<dbReference type="Gene3D" id="1.10.510.10">
    <property type="entry name" value="Transferase(Phosphotransferase) domain 1"/>
    <property type="match status" value="1"/>
</dbReference>
<dbReference type="PANTHER" id="PTHR38248">
    <property type="entry name" value="FUNK1 6"/>
    <property type="match status" value="1"/>
</dbReference>
<gene>
    <name evidence="3" type="ORF">NP233_g9420</name>
</gene>
<dbReference type="AlphaFoldDB" id="A0AAD5VMS0"/>
<dbReference type="GO" id="GO:0005524">
    <property type="term" value="F:ATP binding"/>
    <property type="evidence" value="ECO:0007669"/>
    <property type="project" value="InterPro"/>
</dbReference>
<feature type="compositionally biased region" description="Polar residues" evidence="1">
    <location>
        <begin position="1"/>
        <end position="11"/>
    </location>
</feature>
<comment type="caution">
    <text evidence="3">The sequence shown here is derived from an EMBL/GenBank/DDBJ whole genome shotgun (WGS) entry which is preliminary data.</text>
</comment>
<feature type="compositionally biased region" description="Low complexity" evidence="1">
    <location>
        <begin position="31"/>
        <end position="48"/>
    </location>
</feature>
<feature type="domain" description="Protein kinase" evidence="2">
    <location>
        <begin position="335"/>
        <end position="800"/>
    </location>
</feature>
<dbReference type="Pfam" id="PF17667">
    <property type="entry name" value="Pkinase_fungal"/>
    <property type="match status" value="1"/>
</dbReference>
<feature type="region of interest" description="Disordered" evidence="1">
    <location>
        <begin position="995"/>
        <end position="1062"/>
    </location>
</feature>
<feature type="compositionally biased region" description="Low complexity" evidence="1">
    <location>
        <begin position="1050"/>
        <end position="1062"/>
    </location>
</feature>
<feature type="region of interest" description="Disordered" evidence="1">
    <location>
        <begin position="1"/>
        <end position="64"/>
    </location>
</feature>
<reference evidence="3" key="1">
    <citation type="submission" date="2022-07" db="EMBL/GenBank/DDBJ databases">
        <title>Genome Sequence of Leucocoprinus birnbaumii.</title>
        <authorList>
            <person name="Buettner E."/>
        </authorList>
    </citation>
    <scope>NUCLEOTIDE SEQUENCE</scope>
    <source>
        <strain evidence="3">VT141</strain>
    </source>
</reference>
<dbReference type="EMBL" id="JANIEX010000842">
    <property type="protein sequence ID" value="KAJ3562683.1"/>
    <property type="molecule type" value="Genomic_DNA"/>
</dbReference>
<dbReference type="InterPro" id="IPR000719">
    <property type="entry name" value="Prot_kinase_dom"/>
</dbReference>
<feature type="compositionally biased region" description="Low complexity" evidence="1">
    <location>
        <begin position="1017"/>
        <end position="1028"/>
    </location>
</feature>
<accession>A0AAD5VMS0</accession>
<feature type="region of interest" description="Disordered" evidence="1">
    <location>
        <begin position="782"/>
        <end position="823"/>
    </location>
</feature>
<organism evidence="3 4">
    <name type="scientific">Leucocoprinus birnbaumii</name>
    <dbReference type="NCBI Taxonomy" id="56174"/>
    <lineage>
        <taxon>Eukaryota</taxon>
        <taxon>Fungi</taxon>
        <taxon>Dikarya</taxon>
        <taxon>Basidiomycota</taxon>
        <taxon>Agaricomycotina</taxon>
        <taxon>Agaricomycetes</taxon>
        <taxon>Agaricomycetidae</taxon>
        <taxon>Agaricales</taxon>
        <taxon>Agaricineae</taxon>
        <taxon>Agaricaceae</taxon>
        <taxon>Leucocoprinus</taxon>
    </lineage>
</organism>
<dbReference type="GO" id="GO:0004672">
    <property type="term" value="F:protein kinase activity"/>
    <property type="evidence" value="ECO:0007669"/>
    <property type="project" value="InterPro"/>
</dbReference>
<dbReference type="Proteomes" id="UP001213000">
    <property type="component" value="Unassembled WGS sequence"/>
</dbReference>
<evidence type="ECO:0000313" key="4">
    <source>
        <dbReference type="Proteomes" id="UP001213000"/>
    </source>
</evidence>
<name>A0AAD5VMS0_9AGAR</name>
<feature type="region of interest" description="Disordered" evidence="1">
    <location>
        <begin position="621"/>
        <end position="646"/>
    </location>
</feature>
<evidence type="ECO:0000256" key="1">
    <source>
        <dbReference type="SAM" id="MobiDB-lite"/>
    </source>
</evidence>
<protein>
    <recommendedName>
        <fullName evidence="2">Protein kinase domain-containing protein</fullName>
    </recommendedName>
</protein>
<proteinExistence type="predicted"/>
<feature type="compositionally biased region" description="Polar residues" evidence="1">
    <location>
        <begin position="782"/>
        <end position="793"/>
    </location>
</feature>
<keyword evidence="4" id="KW-1185">Reference proteome</keyword>
<evidence type="ECO:0000313" key="3">
    <source>
        <dbReference type="EMBL" id="KAJ3562683.1"/>
    </source>
</evidence>
<feature type="compositionally biased region" description="Polar residues" evidence="1">
    <location>
        <begin position="472"/>
        <end position="482"/>
    </location>
</feature>
<dbReference type="InterPro" id="IPR040976">
    <property type="entry name" value="Pkinase_fungal"/>
</dbReference>
<dbReference type="PANTHER" id="PTHR38248:SF2">
    <property type="entry name" value="FUNK1 11"/>
    <property type="match status" value="1"/>
</dbReference>
<feature type="compositionally biased region" description="Basic and acidic residues" evidence="1">
    <location>
        <begin position="52"/>
        <end position="64"/>
    </location>
</feature>
<feature type="region of interest" description="Disordered" evidence="1">
    <location>
        <begin position="447"/>
        <end position="499"/>
    </location>
</feature>
<sequence>MSKPPKTTTRQAEVDSPGPTTPPRKPARNVASNAPAGNTNAPSTNPTTPRAPKQDGGDQKQSDLRKVVVNQMVHEIRRCTIEDFLDYYAPFRVSPDTIATARQLLAKEGHVEEDKESGEYQLTNFGRGPGNASLESQMFEPLEEIVAALGGVECHDLAGSVRTRRFHYRNCANTSMESEISGTNFRVDAAVSMGATPKGSDERTVISETAVPLEFKRNRSDDSRMENREQLVGAANQIMNDDPRRMWMYGITIEAEKMAVWYFSRSHSVKCTSFDFSANVDLFIAIMLSLLFSTDKEMGYDPTVHRVVFNNEICYVYEVGPRDSPTYWRTITPIYNPRVLCITGKKTRVWRAVQVSGLQGEKLQELNPGNEVALKDVWLDKDAPTEKEIQQQIFKKLDDISPDKYAWARPAIRDRIQDAIANKTYKWYFMEIETDFKGEVARAPSGASGADPSILGFGSTKRKVPGDDNVVRGSTQYSNPSMHTGVRLGGEGIPNRAPRQHLPKQQYRVVYKHVGTALHDCEDLPATFSGLLDVYFALVLLFLSGWVHRDISTGNILIVKDRKSGRSIGKLSDLEYAKGIENQKATPGSLKTGTPFFMSLEIHSGQNPCVVDASTVRSAEVKPKNPDPWNFPAPARKKKASRRDDPFESLPPRHRFHHDLESLWWIIVWLLLVRVDFEEVPRENGQLLEEQIFTHQSMPNARRARFFKEIVKDGVTHPDLADAVVCLNEIRAGLVTIYQQHTVTLQDYHKLYESIADSLSQLVQETHAVDVKLRPLKKRSVKSYQQSTRSSTALDKEEYVPGSSAPPSEDGHEGDVVLDEGPGEVNLPEEVGEVISAPLFGRISRMGLQGEVEESVSAQDQNFETLGNFPNRLQISFRHALVLLAGLILAVVQWQRSLQPQPAVDGDQAPDWFDRLLLYAIRWFTAANVVQFGYLLIFAAVPRTAYWLPFHLCAQKLYINAFLNDLNSRPVQRRRRFSDFGDTFPRRSFVNPVVRQDELETPESENKTTIQSHTEESSGQQSSQVGGSKLDVPAGSEEISVASWGPPQVSSSLASLHDLSDS</sequence>
<dbReference type="PROSITE" id="PS50011">
    <property type="entry name" value="PROTEIN_KINASE_DOM"/>
    <property type="match status" value="1"/>
</dbReference>
<evidence type="ECO:0000259" key="2">
    <source>
        <dbReference type="PROSITE" id="PS50011"/>
    </source>
</evidence>
<dbReference type="SUPFAM" id="SSF56112">
    <property type="entry name" value="Protein kinase-like (PK-like)"/>
    <property type="match status" value="1"/>
</dbReference>